<evidence type="ECO:0000256" key="5">
    <source>
        <dbReference type="ARBA" id="ARBA00023136"/>
    </source>
</evidence>
<dbReference type="Pfam" id="PF06609">
    <property type="entry name" value="TRI12"/>
    <property type="match status" value="1"/>
</dbReference>
<evidence type="ECO:0000256" key="2">
    <source>
        <dbReference type="ARBA" id="ARBA00022448"/>
    </source>
</evidence>
<dbReference type="Proteomes" id="UP001172673">
    <property type="component" value="Unassembled WGS sequence"/>
</dbReference>
<feature type="transmembrane region" description="Helical" evidence="6">
    <location>
        <begin position="284"/>
        <end position="309"/>
    </location>
</feature>
<evidence type="ECO:0000256" key="3">
    <source>
        <dbReference type="ARBA" id="ARBA00022692"/>
    </source>
</evidence>
<organism evidence="7 8">
    <name type="scientific">Cladophialophora chaetospira</name>
    <dbReference type="NCBI Taxonomy" id="386627"/>
    <lineage>
        <taxon>Eukaryota</taxon>
        <taxon>Fungi</taxon>
        <taxon>Dikarya</taxon>
        <taxon>Ascomycota</taxon>
        <taxon>Pezizomycotina</taxon>
        <taxon>Eurotiomycetes</taxon>
        <taxon>Chaetothyriomycetidae</taxon>
        <taxon>Chaetothyriales</taxon>
        <taxon>Herpotrichiellaceae</taxon>
        <taxon>Cladophialophora</taxon>
    </lineage>
</organism>
<dbReference type="Gene3D" id="1.20.1250.20">
    <property type="entry name" value="MFS general substrate transporter like domains"/>
    <property type="match status" value="1"/>
</dbReference>
<feature type="transmembrane region" description="Helical" evidence="6">
    <location>
        <begin position="93"/>
        <end position="115"/>
    </location>
</feature>
<evidence type="ECO:0000256" key="4">
    <source>
        <dbReference type="ARBA" id="ARBA00022989"/>
    </source>
</evidence>
<protein>
    <submittedName>
        <fullName evidence="7">Uncharacterized protein</fullName>
    </submittedName>
</protein>
<evidence type="ECO:0000313" key="7">
    <source>
        <dbReference type="EMBL" id="KAJ9606260.1"/>
    </source>
</evidence>
<keyword evidence="2" id="KW-0813">Transport</keyword>
<keyword evidence="3 6" id="KW-0812">Transmembrane</keyword>
<name>A0AA38X417_9EURO</name>
<feature type="transmembrane region" description="Helical" evidence="6">
    <location>
        <begin position="171"/>
        <end position="196"/>
    </location>
</feature>
<evidence type="ECO:0000313" key="8">
    <source>
        <dbReference type="Proteomes" id="UP001172673"/>
    </source>
</evidence>
<keyword evidence="4 6" id="KW-1133">Transmembrane helix</keyword>
<feature type="transmembrane region" description="Helical" evidence="6">
    <location>
        <begin position="247"/>
        <end position="272"/>
    </location>
</feature>
<evidence type="ECO:0000256" key="1">
    <source>
        <dbReference type="ARBA" id="ARBA00004141"/>
    </source>
</evidence>
<feature type="transmembrane region" description="Helical" evidence="6">
    <location>
        <begin position="467"/>
        <end position="486"/>
    </location>
</feature>
<dbReference type="EMBL" id="JAPDRK010000014">
    <property type="protein sequence ID" value="KAJ9606260.1"/>
    <property type="molecule type" value="Genomic_DNA"/>
</dbReference>
<feature type="transmembrane region" description="Helical" evidence="6">
    <location>
        <begin position="146"/>
        <end position="165"/>
    </location>
</feature>
<dbReference type="SUPFAM" id="SSF103473">
    <property type="entry name" value="MFS general substrate transporter"/>
    <property type="match status" value="1"/>
</dbReference>
<reference evidence="7" key="1">
    <citation type="submission" date="2022-10" db="EMBL/GenBank/DDBJ databases">
        <title>Culturing micro-colonial fungi from biological soil crusts in the Mojave desert and describing Neophaeococcomyces mojavensis, and introducing the new genera and species Taxawa tesnikishii.</title>
        <authorList>
            <person name="Kurbessoian T."/>
            <person name="Stajich J.E."/>
        </authorList>
    </citation>
    <scope>NUCLEOTIDE SEQUENCE</scope>
    <source>
        <strain evidence="7">TK_41</strain>
    </source>
</reference>
<dbReference type="InterPro" id="IPR010573">
    <property type="entry name" value="MFS_Str1/Tri12-like"/>
</dbReference>
<comment type="subcellular location">
    <subcellularLocation>
        <location evidence="1">Membrane</location>
        <topology evidence="1">Multi-pass membrane protein</topology>
    </subcellularLocation>
</comment>
<dbReference type="InterPro" id="IPR036259">
    <property type="entry name" value="MFS_trans_sf"/>
</dbReference>
<dbReference type="PANTHER" id="PTHR23501:SF109">
    <property type="entry name" value="MAJOR FACILITATOR SUPERFAMILY (MFS) PROFILE DOMAIN-CONTAINING PROTEIN-RELATED"/>
    <property type="match status" value="1"/>
</dbReference>
<dbReference type="PANTHER" id="PTHR23501">
    <property type="entry name" value="MAJOR FACILITATOR SUPERFAMILY"/>
    <property type="match status" value="1"/>
</dbReference>
<dbReference type="AlphaFoldDB" id="A0AA38X417"/>
<comment type="caution">
    <text evidence="7">The sequence shown here is derived from an EMBL/GenBank/DDBJ whole genome shotgun (WGS) entry which is preliminary data.</text>
</comment>
<keyword evidence="5 6" id="KW-0472">Membrane</keyword>
<dbReference type="GO" id="GO:0022857">
    <property type="term" value="F:transmembrane transporter activity"/>
    <property type="evidence" value="ECO:0007669"/>
    <property type="project" value="InterPro"/>
</dbReference>
<accession>A0AA38X417</accession>
<sequence>MASQGPGTLGKPEYIAEEVEALGTDRDSSRFDDLDLSNTLASKPDDSDGQTEWSYKKLLACLSLAGFYVAGATPTLLIGGSLKYIAEDLNAEFASWLITANTLVVASSTLFVGYLTDLFGKYSIGAAQLKSRTSGTFADDQAGSRYIMLAGSLLLMIGITITGSAHTFGQAVAGMAINGLGCGICEVNALSGLVALQDGGYRYPWKSGHVIALLVVGFVVFGFFVVWEGWLAPHPMIPRALFQLKGVVIPLFLAFTAGVTYYSVLAFSPLLIQELYYAKTPNQIGLLEFGVSVGLLVGSVLGSAVISYTRGHVRWPMLISAMLMTSLTGALMHSHPDNPNFTATVGAFCAVGIGGVLVGSASIALSCCPDSLIATVSGLSMSVRTFGGAIGTTIYTSIFQNKVAALLPGEVAKYAIEAGLPPASAPAFVGAFLTPGGNVTAVPDVTPQILAQAALGSAWGAAKAFKYVWATSVAFGAVSCLVCLFIPNTRKYMTNRVAVDIAGSKGLVAARPTKEKVVSA</sequence>
<proteinExistence type="predicted"/>
<feature type="transmembrane region" description="Helical" evidence="6">
    <location>
        <begin position="345"/>
        <end position="365"/>
    </location>
</feature>
<dbReference type="GO" id="GO:0005886">
    <property type="term" value="C:plasma membrane"/>
    <property type="evidence" value="ECO:0007669"/>
    <property type="project" value="TreeGrafter"/>
</dbReference>
<feature type="transmembrane region" description="Helical" evidence="6">
    <location>
        <begin position="315"/>
        <end position="333"/>
    </location>
</feature>
<keyword evidence="8" id="KW-1185">Reference proteome</keyword>
<feature type="transmembrane region" description="Helical" evidence="6">
    <location>
        <begin position="208"/>
        <end position="227"/>
    </location>
</feature>
<feature type="transmembrane region" description="Helical" evidence="6">
    <location>
        <begin position="58"/>
        <end position="81"/>
    </location>
</feature>
<gene>
    <name evidence="7" type="ORF">H2200_009221</name>
</gene>
<evidence type="ECO:0000256" key="6">
    <source>
        <dbReference type="SAM" id="Phobius"/>
    </source>
</evidence>